<reference evidence="4 5" key="1">
    <citation type="submission" date="2023-11" db="EMBL/GenBank/DDBJ databases">
        <title>Bacillus jintuensis, isolated from a mudflat on the Beibu Gulf coast.</title>
        <authorList>
            <person name="Li M."/>
        </authorList>
    </citation>
    <scope>NUCLEOTIDE SEQUENCE [LARGE SCALE GENOMIC DNA]</scope>
    <source>
        <strain evidence="4 5">31A1R</strain>
    </source>
</reference>
<evidence type="ECO:0000256" key="1">
    <source>
        <dbReference type="SAM" id="Phobius"/>
    </source>
</evidence>
<feature type="domain" description="DUF4179" evidence="2">
    <location>
        <begin position="43"/>
        <end position="135"/>
    </location>
</feature>
<feature type="domain" description="DUF5643" evidence="3">
    <location>
        <begin position="232"/>
        <end position="353"/>
    </location>
</feature>
<keyword evidence="1" id="KW-0472">Membrane</keyword>
<keyword evidence="1" id="KW-0812">Transmembrane</keyword>
<feature type="transmembrane region" description="Helical" evidence="1">
    <location>
        <begin position="52"/>
        <end position="73"/>
    </location>
</feature>
<sequence length="361" mass="40561">MKDIYELLNDIDIDENEFEEMEVTEIEKARFKSNLKKSIKQKKKRFRWKKSAAAVAIIGLSVVSFGLTFPTYAANIPLVGDIFRFIDGGKTGIYDQYKEHSTEVNLSKESQGIKITLNDIIFDGKTVSVTYLIESEHELEVEPNYKPGDEINPFAQPFLVIKGEQGWSGNSKFSKIDNNHYAAITTASINKFTEKKEIDVELLLSGITTKSNKVLQGDWSFDLGVIKATDNNVQVINQSSEKDGVTVEVGKITTTPMSFIVYSNHTISEEVKEKWPFAEVDLQVKDDLGNQYHGEWNGGWSDDEKGVTFGNSKAFGKLDPKATKLIITPHIRAYNDTIVDGSHVKDEKTFVADDIIVDLKK</sequence>
<protein>
    <submittedName>
        <fullName evidence="4">DUF4179 domain-containing protein</fullName>
    </submittedName>
</protein>
<gene>
    <name evidence="4" type="ORF">SM124_13940</name>
</gene>
<evidence type="ECO:0000313" key="4">
    <source>
        <dbReference type="EMBL" id="MDZ5472829.1"/>
    </source>
</evidence>
<evidence type="ECO:0000259" key="2">
    <source>
        <dbReference type="Pfam" id="PF13786"/>
    </source>
</evidence>
<dbReference type="Gene3D" id="2.60.40.1640">
    <property type="entry name" value="Conserved domain protein"/>
    <property type="match status" value="1"/>
</dbReference>
<dbReference type="Gene3D" id="2.60.40.1630">
    <property type="entry name" value="bacillus anthracis domain"/>
    <property type="match status" value="1"/>
</dbReference>
<accession>A0ABU5J089</accession>
<dbReference type="Pfam" id="PF18705">
    <property type="entry name" value="DUF5643"/>
    <property type="match status" value="1"/>
</dbReference>
<keyword evidence="1" id="KW-1133">Transmembrane helix</keyword>
<dbReference type="InterPro" id="IPR040680">
    <property type="entry name" value="DUF5643"/>
</dbReference>
<comment type="caution">
    <text evidence="4">The sequence shown here is derived from an EMBL/GenBank/DDBJ whole genome shotgun (WGS) entry which is preliminary data.</text>
</comment>
<dbReference type="Pfam" id="PF13786">
    <property type="entry name" value="DUF4179"/>
    <property type="match status" value="1"/>
</dbReference>
<evidence type="ECO:0000259" key="3">
    <source>
        <dbReference type="Pfam" id="PF18705"/>
    </source>
</evidence>
<dbReference type="Proteomes" id="UP001290455">
    <property type="component" value="Unassembled WGS sequence"/>
</dbReference>
<dbReference type="InterPro" id="IPR025436">
    <property type="entry name" value="DUF4179"/>
</dbReference>
<dbReference type="EMBL" id="JAXOFX010000009">
    <property type="protein sequence ID" value="MDZ5472829.1"/>
    <property type="molecule type" value="Genomic_DNA"/>
</dbReference>
<evidence type="ECO:0000313" key="5">
    <source>
        <dbReference type="Proteomes" id="UP001290455"/>
    </source>
</evidence>
<organism evidence="4 5">
    <name type="scientific">Robertmurraya mangrovi</name>
    <dbReference type="NCBI Taxonomy" id="3098077"/>
    <lineage>
        <taxon>Bacteria</taxon>
        <taxon>Bacillati</taxon>
        <taxon>Bacillota</taxon>
        <taxon>Bacilli</taxon>
        <taxon>Bacillales</taxon>
        <taxon>Bacillaceae</taxon>
        <taxon>Robertmurraya</taxon>
    </lineage>
</organism>
<name>A0ABU5J089_9BACI</name>
<keyword evidence="5" id="KW-1185">Reference proteome</keyword>
<dbReference type="RefSeq" id="WP_322447131.1">
    <property type="nucleotide sequence ID" value="NZ_JAXOFX010000009.1"/>
</dbReference>
<proteinExistence type="predicted"/>